<comment type="subcellular location">
    <subcellularLocation>
        <location evidence="1">Mitochondrion membrane</location>
        <topology evidence="1">Multi-pass membrane protein</topology>
    </subcellularLocation>
</comment>
<gene>
    <name evidence="11" type="ORF">Amon01_000392700</name>
</gene>
<sequence>MSDQLVKEIPDHTTMDFHKDATLSSTTSSHTHHSLHAIKATQQQPTNTEIAHINHDSIEIDYEALPENSPIVAQLAAGAFAGIMEHTVMFPVDAIKTRLQVSSASIAKNESLIQTFSKISSSEGLNALWRGVSSVILGAGPAHAVYFMVFENTKTALCDYFLSQKNRPNSGFVITDEKHPLIASLSGIAATVTSDALMNPFDVIKQRMQIHKSNHATTPSIFSFISSMYRKEGFKSFYLSYPTTLMLNIPFAAINFGVYEYSSTLLNPTQIYNPFMHCIAGGISGAAAAAVTTPLDCVKTVLQTKSLPGVNGFWSASQALYNNAGYAGFTRGLKPRVVFNVPSTAISWTAYEMAKAYLLNTGNNSSSNSDSGCACSNQGKLN</sequence>
<dbReference type="Proteomes" id="UP001165063">
    <property type="component" value="Unassembled WGS sequence"/>
</dbReference>
<organism evidence="11 12">
    <name type="scientific">Ambrosiozyma monospora</name>
    <name type="common">Yeast</name>
    <name type="synonym">Endomycopsis monosporus</name>
    <dbReference type="NCBI Taxonomy" id="43982"/>
    <lineage>
        <taxon>Eukaryota</taxon>
        <taxon>Fungi</taxon>
        <taxon>Dikarya</taxon>
        <taxon>Ascomycota</taxon>
        <taxon>Saccharomycotina</taxon>
        <taxon>Pichiomycetes</taxon>
        <taxon>Pichiales</taxon>
        <taxon>Pichiaceae</taxon>
        <taxon>Ambrosiozyma</taxon>
    </lineage>
</organism>
<evidence type="ECO:0000256" key="6">
    <source>
        <dbReference type="ARBA" id="ARBA00023128"/>
    </source>
</evidence>
<evidence type="ECO:0000256" key="5">
    <source>
        <dbReference type="ARBA" id="ARBA00022989"/>
    </source>
</evidence>
<evidence type="ECO:0000256" key="8">
    <source>
        <dbReference type="PROSITE-ProRule" id="PRU00282"/>
    </source>
</evidence>
<feature type="repeat" description="Solcar" evidence="8">
    <location>
        <begin position="272"/>
        <end position="357"/>
    </location>
</feature>
<dbReference type="Pfam" id="PF00153">
    <property type="entry name" value="Mito_carr"/>
    <property type="match status" value="3"/>
</dbReference>
<keyword evidence="4 8" id="KW-0812">Transmembrane</keyword>
<feature type="region of interest" description="Disordered" evidence="10">
    <location>
        <begin position="363"/>
        <end position="382"/>
    </location>
</feature>
<dbReference type="Gene3D" id="1.50.40.10">
    <property type="entry name" value="Mitochondrial carrier domain"/>
    <property type="match status" value="2"/>
</dbReference>
<accession>A0A9W6YYB8</accession>
<dbReference type="SUPFAM" id="SSF103506">
    <property type="entry name" value="Mitochondrial carrier"/>
    <property type="match status" value="1"/>
</dbReference>
<protein>
    <submittedName>
        <fullName evidence="11">Unnamed protein product</fullName>
    </submittedName>
</protein>
<evidence type="ECO:0000256" key="7">
    <source>
        <dbReference type="ARBA" id="ARBA00023136"/>
    </source>
</evidence>
<reference evidence="11" key="1">
    <citation type="submission" date="2023-04" db="EMBL/GenBank/DDBJ databases">
        <title>Ambrosiozyma monospora NBRC 1965.</title>
        <authorList>
            <person name="Ichikawa N."/>
            <person name="Sato H."/>
            <person name="Tonouchi N."/>
        </authorList>
    </citation>
    <scope>NUCLEOTIDE SEQUENCE</scope>
    <source>
        <strain evidence="11">NBRC 1965</strain>
    </source>
</reference>
<evidence type="ECO:0000256" key="4">
    <source>
        <dbReference type="ARBA" id="ARBA00022692"/>
    </source>
</evidence>
<comment type="caution">
    <text evidence="11">The sequence shown here is derived from an EMBL/GenBank/DDBJ whole genome shotgun (WGS) entry which is preliminary data.</text>
</comment>
<dbReference type="PANTHER" id="PTHR45758">
    <property type="entry name" value="MITOFERRIN-1-RELATED"/>
    <property type="match status" value="1"/>
</dbReference>
<evidence type="ECO:0000256" key="3">
    <source>
        <dbReference type="ARBA" id="ARBA00022448"/>
    </source>
</evidence>
<dbReference type="InterPro" id="IPR023395">
    <property type="entry name" value="MCP_dom_sf"/>
</dbReference>
<dbReference type="PROSITE" id="PS50920">
    <property type="entry name" value="SOLCAR"/>
    <property type="match status" value="3"/>
</dbReference>
<dbReference type="GO" id="GO:0015093">
    <property type="term" value="F:ferrous iron transmembrane transporter activity"/>
    <property type="evidence" value="ECO:0007669"/>
    <property type="project" value="TreeGrafter"/>
</dbReference>
<dbReference type="AlphaFoldDB" id="A0A9W6YYB8"/>
<name>A0A9W6YYB8_AMBMO</name>
<keyword evidence="3 9" id="KW-0813">Transport</keyword>
<evidence type="ECO:0000256" key="2">
    <source>
        <dbReference type="ARBA" id="ARBA00006375"/>
    </source>
</evidence>
<keyword evidence="6" id="KW-0496">Mitochondrion</keyword>
<evidence type="ECO:0000256" key="10">
    <source>
        <dbReference type="SAM" id="MobiDB-lite"/>
    </source>
</evidence>
<dbReference type="OrthoDB" id="43906at2759"/>
<evidence type="ECO:0000256" key="1">
    <source>
        <dbReference type="ARBA" id="ARBA00004225"/>
    </source>
</evidence>
<feature type="repeat" description="Solcar" evidence="8">
    <location>
        <begin position="178"/>
        <end position="265"/>
    </location>
</feature>
<evidence type="ECO:0000313" key="11">
    <source>
        <dbReference type="EMBL" id="GMG30990.1"/>
    </source>
</evidence>
<feature type="repeat" description="Solcar" evidence="8">
    <location>
        <begin position="69"/>
        <end position="156"/>
    </location>
</feature>
<proteinExistence type="inferred from homology"/>
<evidence type="ECO:0000313" key="12">
    <source>
        <dbReference type="Proteomes" id="UP001165063"/>
    </source>
</evidence>
<dbReference type="EMBL" id="BSXU01001777">
    <property type="protein sequence ID" value="GMG30990.1"/>
    <property type="molecule type" value="Genomic_DNA"/>
</dbReference>
<dbReference type="GO" id="GO:0031966">
    <property type="term" value="C:mitochondrial membrane"/>
    <property type="evidence" value="ECO:0007669"/>
    <property type="project" value="UniProtKB-SubCell"/>
</dbReference>
<dbReference type="PANTHER" id="PTHR45758:SF4">
    <property type="entry name" value="MITOFERRIN-1"/>
    <property type="match status" value="1"/>
</dbReference>
<dbReference type="GO" id="GO:0048250">
    <property type="term" value="P:iron import into the mitochondrion"/>
    <property type="evidence" value="ECO:0007669"/>
    <property type="project" value="TreeGrafter"/>
</dbReference>
<comment type="similarity">
    <text evidence="2 9">Belongs to the mitochondrial carrier (TC 2.A.29) family.</text>
</comment>
<keyword evidence="7 8" id="KW-0472">Membrane</keyword>
<dbReference type="InterPro" id="IPR018108">
    <property type="entry name" value="MCP_transmembrane"/>
</dbReference>
<keyword evidence="12" id="KW-1185">Reference proteome</keyword>
<evidence type="ECO:0000256" key="9">
    <source>
        <dbReference type="RuleBase" id="RU000488"/>
    </source>
</evidence>
<keyword evidence="5" id="KW-1133">Transmembrane helix</keyword>